<feature type="region of interest" description="Disordered" evidence="1">
    <location>
        <begin position="29"/>
        <end position="50"/>
    </location>
</feature>
<proteinExistence type="predicted"/>
<dbReference type="AlphaFoldDB" id="A0A4V6XVR7"/>
<reference evidence="2 3" key="2">
    <citation type="journal article" date="2019" name="G3 (Bethesda)">
        <title>Hybrid Assembly of the Genome of the Entomopathogenic Nematode Steinernema carpocapsae Identifies the X-Chromosome.</title>
        <authorList>
            <person name="Serra L."/>
            <person name="Macchietto M."/>
            <person name="Macias-Munoz A."/>
            <person name="McGill C.J."/>
            <person name="Rodriguez I.M."/>
            <person name="Rodriguez B."/>
            <person name="Murad R."/>
            <person name="Mortazavi A."/>
        </authorList>
    </citation>
    <scope>NUCLEOTIDE SEQUENCE [LARGE SCALE GENOMIC DNA]</scope>
    <source>
        <strain evidence="2 3">ALL</strain>
    </source>
</reference>
<evidence type="ECO:0000313" key="3">
    <source>
        <dbReference type="Proteomes" id="UP000298663"/>
    </source>
</evidence>
<comment type="caution">
    <text evidence="2">The sequence shown here is derived from an EMBL/GenBank/DDBJ whole genome shotgun (WGS) entry which is preliminary data.</text>
</comment>
<name>A0A4V6XVR7_STECR</name>
<accession>A0A4V6XVR7</accession>
<gene>
    <name evidence="2" type="ORF">L596_025159</name>
</gene>
<keyword evidence="3" id="KW-1185">Reference proteome</keyword>
<feature type="compositionally biased region" description="Basic and acidic residues" evidence="1">
    <location>
        <begin position="37"/>
        <end position="46"/>
    </location>
</feature>
<organism evidence="2 3">
    <name type="scientific">Steinernema carpocapsae</name>
    <name type="common">Entomopathogenic nematode</name>
    <dbReference type="NCBI Taxonomy" id="34508"/>
    <lineage>
        <taxon>Eukaryota</taxon>
        <taxon>Metazoa</taxon>
        <taxon>Ecdysozoa</taxon>
        <taxon>Nematoda</taxon>
        <taxon>Chromadorea</taxon>
        <taxon>Rhabditida</taxon>
        <taxon>Tylenchina</taxon>
        <taxon>Panagrolaimomorpha</taxon>
        <taxon>Strongyloidoidea</taxon>
        <taxon>Steinernematidae</taxon>
        <taxon>Steinernema</taxon>
    </lineage>
</organism>
<evidence type="ECO:0000313" key="2">
    <source>
        <dbReference type="EMBL" id="TKR64665.1"/>
    </source>
</evidence>
<sequence length="131" mass="14779">METTTPATPPADSPKSLGTALAAITLADDASEDEFEWTERKPESQKRSLPSHPTGFWLFANAHFGQSVTKKKDFHGSNRVFLNATFGKLKNKITECAQPLWNKMTEEEKKVSRGFVMRARFDSNFGYFWTG</sequence>
<reference evidence="2 3" key="1">
    <citation type="journal article" date="2015" name="Genome Biol.">
        <title>Comparative genomics of Steinernema reveals deeply conserved gene regulatory networks.</title>
        <authorList>
            <person name="Dillman A.R."/>
            <person name="Macchietto M."/>
            <person name="Porter C.F."/>
            <person name="Rogers A."/>
            <person name="Williams B."/>
            <person name="Antoshechkin I."/>
            <person name="Lee M.M."/>
            <person name="Goodwin Z."/>
            <person name="Lu X."/>
            <person name="Lewis E.E."/>
            <person name="Goodrich-Blair H."/>
            <person name="Stock S.P."/>
            <person name="Adams B.J."/>
            <person name="Sternberg P.W."/>
            <person name="Mortazavi A."/>
        </authorList>
    </citation>
    <scope>NUCLEOTIDE SEQUENCE [LARGE SCALE GENOMIC DNA]</scope>
    <source>
        <strain evidence="2 3">ALL</strain>
    </source>
</reference>
<dbReference type="Proteomes" id="UP000298663">
    <property type="component" value="Unassembled WGS sequence"/>
</dbReference>
<dbReference type="EMBL" id="AZBU02000009">
    <property type="protein sequence ID" value="TKR64665.1"/>
    <property type="molecule type" value="Genomic_DNA"/>
</dbReference>
<evidence type="ECO:0000256" key="1">
    <source>
        <dbReference type="SAM" id="MobiDB-lite"/>
    </source>
</evidence>
<protein>
    <submittedName>
        <fullName evidence="2">Uncharacterized protein</fullName>
    </submittedName>
</protein>